<feature type="compositionally biased region" description="Basic and acidic residues" evidence="7">
    <location>
        <begin position="78"/>
        <end position="87"/>
    </location>
</feature>
<organism evidence="10 11">
    <name type="scientific">Thelonectria olida</name>
    <dbReference type="NCBI Taxonomy" id="1576542"/>
    <lineage>
        <taxon>Eukaryota</taxon>
        <taxon>Fungi</taxon>
        <taxon>Dikarya</taxon>
        <taxon>Ascomycota</taxon>
        <taxon>Pezizomycotina</taxon>
        <taxon>Sordariomycetes</taxon>
        <taxon>Hypocreomycetidae</taxon>
        <taxon>Hypocreales</taxon>
        <taxon>Nectriaceae</taxon>
        <taxon>Thelonectria</taxon>
    </lineage>
</organism>
<dbReference type="PANTHER" id="PTHR31323:SF14">
    <property type="entry name" value="MECHANOSENSITIVE ION CHANNEL PROTEIN MSY2"/>
    <property type="match status" value="1"/>
</dbReference>
<keyword evidence="3 8" id="KW-0812">Transmembrane</keyword>
<evidence type="ECO:0000256" key="7">
    <source>
        <dbReference type="SAM" id="MobiDB-lite"/>
    </source>
</evidence>
<feature type="compositionally biased region" description="Basic and acidic residues" evidence="7">
    <location>
        <begin position="703"/>
        <end position="717"/>
    </location>
</feature>
<dbReference type="InterPro" id="IPR023408">
    <property type="entry name" value="MscS_beta-dom_sf"/>
</dbReference>
<proteinExistence type="inferred from homology"/>
<dbReference type="Proteomes" id="UP000777438">
    <property type="component" value="Unassembled WGS sequence"/>
</dbReference>
<feature type="compositionally biased region" description="Low complexity" evidence="7">
    <location>
        <begin position="869"/>
        <end position="882"/>
    </location>
</feature>
<dbReference type="Gene3D" id="2.30.30.60">
    <property type="match status" value="1"/>
</dbReference>
<dbReference type="PROSITE" id="PS00018">
    <property type="entry name" value="EF_HAND_1"/>
    <property type="match status" value="1"/>
</dbReference>
<comment type="subcellular location">
    <subcellularLocation>
        <location evidence="1">Endomembrane system</location>
        <topology evidence="1">Multi-pass membrane protein</topology>
    </subcellularLocation>
    <subcellularLocation>
        <location evidence="6">Endoplasmic reticulum membrane</location>
    </subcellularLocation>
</comment>
<feature type="transmembrane region" description="Helical" evidence="8">
    <location>
        <begin position="206"/>
        <end position="226"/>
    </location>
</feature>
<dbReference type="InterPro" id="IPR010920">
    <property type="entry name" value="LSM_dom_sf"/>
</dbReference>
<feature type="transmembrane region" description="Helical" evidence="8">
    <location>
        <begin position="246"/>
        <end position="268"/>
    </location>
</feature>
<evidence type="ECO:0000256" key="1">
    <source>
        <dbReference type="ARBA" id="ARBA00004127"/>
    </source>
</evidence>
<protein>
    <recommendedName>
        <fullName evidence="6">Mechanosensitive ion channel protein</fullName>
    </recommendedName>
</protein>
<keyword evidence="11" id="KW-1185">Reference proteome</keyword>
<reference evidence="10 11" key="1">
    <citation type="journal article" date="2021" name="Nat. Commun.">
        <title>Genetic determinants of endophytism in the Arabidopsis root mycobiome.</title>
        <authorList>
            <person name="Mesny F."/>
            <person name="Miyauchi S."/>
            <person name="Thiergart T."/>
            <person name="Pickel B."/>
            <person name="Atanasova L."/>
            <person name="Karlsson M."/>
            <person name="Huettel B."/>
            <person name="Barry K.W."/>
            <person name="Haridas S."/>
            <person name="Chen C."/>
            <person name="Bauer D."/>
            <person name="Andreopoulos W."/>
            <person name="Pangilinan J."/>
            <person name="LaButti K."/>
            <person name="Riley R."/>
            <person name="Lipzen A."/>
            <person name="Clum A."/>
            <person name="Drula E."/>
            <person name="Henrissat B."/>
            <person name="Kohler A."/>
            <person name="Grigoriev I.V."/>
            <person name="Martin F.M."/>
            <person name="Hacquard S."/>
        </authorList>
    </citation>
    <scope>NUCLEOTIDE SEQUENCE [LARGE SCALE GENOMIC DNA]</scope>
    <source>
        <strain evidence="10 11">MPI-CAGE-CH-0241</strain>
    </source>
</reference>
<feature type="compositionally biased region" description="Low complexity" evidence="7">
    <location>
        <begin position="791"/>
        <end position="800"/>
    </location>
</feature>
<dbReference type="AlphaFoldDB" id="A0A9P9AZC0"/>
<dbReference type="PIRSF" id="PIRSF017209">
    <property type="entry name" value="Memb_At2g17000_prd"/>
    <property type="match status" value="1"/>
</dbReference>
<dbReference type="GO" id="GO:0006874">
    <property type="term" value="P:intracellular calcium ion homeostasis"/>
    <property type="evidence" value="ECO:0007669"/>
    <property type="project" value="TreeGrafter"/>
</dbReference>
<name>A0A9P9AZC0_9HYPO</name>
<evidence type="ECO:0000256" key="4">
    <source>
        <dbReference type="ARBA" id="ARBA00022989"/>
    </source>
</evidence>
<feature type="region of interest" description="Disordered" evidence="7">
    <location>
        <begin position="47"/>
        <end position="88"/>
    </location>
</feature>
<gene>
    <name evidence="10" type="ORF">B0T10DRAFT_16700</name>
</gene>
<feature type="region of interest" description="Disordered" evidence="7">
    <location>
        <begin position="703"/>
        <end position="882"/>
    </location>
</feature>
<feature type="transmembrane region" description="Helical" evidence="8">
    <location>
        <begin position="471"/>
        <end position="492"/>
    </location>
</feature>
<feature type="compositionally biased region" description="Polar residues" evidence="7">
    <location>
        <begin position="47"/>
        <end position="63"/>
    </location>
</feature>
<feature type="transmembrane region" description="Helical" evidence="8">
    <location>
        <begin position="112"/>
        <end position="132"/>
    </location>
</feature>
<evidence type="ECO:0000259" key="9">
    <source>
        <dbReference type="PROSITE" id="PS50222"/>
    </source>
</evidence>
<dbReference type="EMBL" id="JAGPYM010000001">
    <property type="protein sequence ID" value="KAH6900124.1"/>
    <property type="molecule type" value="Genomic_DNA"/>
</dbReference>
<dbReference type="GO" id="GO:0005262">
    <property type="term" value="F:calcium channel activity"/>
    <property type="evidence" value="ECO:0007669"/>
    <property type="project" value="TreeGrafter"/>
</dbReference>
<evidence type="ECO:0000313" key="10">
    <source>
        <dbReference type="EMBL" id="KAH6900124.1"/>
    </source>
</evidence>
<evidence type="ECO:0000256" key="3">
    <source>
        <dbReference type="ARBA" id="ARBA00022692"/>
    </source>
</evidence>
<dbReference type="PROSITE" id="PS50222">
    <property type="entry name" value="EF_HAND_2"/>
    <property type="match status" value="1"/>
</dbReference>
<comment type="similarity">
    <text evidence="2 6">Belongs to the MscS (TC 1.A.23) family.</text>
</comment>
<dbReference type="InterPro" id="IPR018247">
    <property type="entry name" value="EF_Hand_1_Ca_BS"/>
</dbReference>
<feature type="domain" description="EF-hand" evidence="9">
    <location>
        <begin position="415"/>
        <end position="450"/>
    </location>
</feature>
<comment type="caution">
    <text evidence="10">The sequence shown here is derived from an EMBL/GenBank/DDBJ whole genome shotgun (WGS) entry which is preliminary data.</text>
</comment>
<dbReference type="GO" id="GO:0005789">
    <property type="term" value="C:endoplasmic reticulum membrane"/>
    <property type="evidence" value="ECO:0007669"/>
    <property type="project" value="UniProtKB-SubCell"/>
</dbReference>
<evidence type="ECO:0000256" key="5">
    <source>
        <dbReference type="ARBA" id="ARBA00023136"/>
    </source>
</evidence>
<dbReference type="InterPro" id="IPR002048">
    <property type="entry name" value="EF_hand_dom"/>
</dbReference>
<dbReference type="GO" id="GO:0005509">
    <property type="term" value="F:calcium ion binding"/>
    <property type="evidence" value="ECO:0007669"/>
    <property type="project" value="InterPro"/>
</dbReference>
<dbReference type="InterPro" id="IPR058650">
    <property type="entry name" value="Msy1/2-like"/>
</dbReference>
<feature type="compositionally biased region" description="Basic residues" evidence="7">
    <location>
        <begin position="801"/>
        <end position="812"/>
    </location>
</feature>
<feature type="compositionally biased region" description="Polar residues" evidence="7">
    <location>
        <begin position="829"/>
        <end position="839"/>
    </location>
</feature>
<dbReference type="Pfam" id="PF25886">
    <property type="entry name" value="Msy1"/>
    <property type="match status" value="1"/>
</dbReference>
<keyword evidence="5 6" id="KW-0472">Membrane</keyword>
<evidence type="ECO:0000256" key="2">
    <source>
        <dbReference type="ARBA" id="ARBA00008017"/>
    </source>
</evidence>
<evidence type="ECO:0000313" key="11">
    <source>
        <dbReference type="Proteomes" id="UP000777438"/>
    </source>
</evidence>
<feature type="compositionally biased region" description="Basic and acidic residues" evidence="7">
    <location>
        <begin position="726"/>
        <end position="779"/>
    </location>
</feature>
<dbReference type="InterPro" id="IPR016688">
    <property type="entry name" value="MscS-like_plants/fungi"/>
</dbReference>
<keyword evidence="6" id="KW-0256">Endoplasmic reticulum</keyword>
<keyword evidence="4 8" id="KW-1133">Transmembrane helix</keyword>
<sequence>MVNRLSDSMSARNSGFIQLGGKHTREMSEGIQLTPVKSNVSVRTLNTGQRKANPSSSFDVNSQNDEKAGHRGRRRKMGDRNLTRTDSGDDTSLNAMGRLYNKIIGFSVVTRYLVYVVPIGLLLAVPVIILPVTGHKHSPRVGKSVMNGTHEVKPPSLFKLFLWIEIMWLSLWVAKVVAFFLPSLFIFFCGVVSMGTRKYSQVLRNLILPFSFFFWALASYVTYINLYREEKDHIVWCKNMNRVLGALFVSSAIFLAEKAIVQLIGISYHQRSFANRIKASKREIHLLGLLYDASRTLFPQFCPEFADEDHIIEDSIELMLRGKKGHKRLASTAPMKIIGDVGRIGDKLTSVVGNVASEITGKEVFNPNSAHSIVLEGLEKTKSSEALARRIWMSFVVEGHDSLVVDDFQEVLGPAYKDEAEEAFFAIDNDENGDISLDEMVLKVVEMGQERKAIAEGMKDIGQALRVFDKILLFFVFLLVILVFLLFFQSSFVKTLTTAGTTLLSLSFVFATTCQEFLGSCIFLFVKHPFDVGDRVEITSTVMVVDKISLLYTVFHRGNNQTVQIPNIVLNGLWIENISRSKAMSETVEVHVSFDTSFEDIELLRAEMEKFVRSPDNSRDFKSDFTVDVGGVNDLDKMTLKFDIQHKSNWHNAAVRGQRRSKFMCALAAAMRKVPIYAPGGGGEPLGGPTNPTYSVAVSDDFASKARDDSDQSKDAARMVPLASKKQNEKTEKEAVEELNARPLVPDDAHRDDQTLSGDHDTTAHVLKRDATHGRRKAGETLPVLTLETAPRSSLSVRSVRSVRHSNPRSPRHAPFDEEAETGMGATPYHSNLSATASGGSAGYQPYNAASSSSGYVQSNVQHPMQNIPSQQRQGQPPSGQH</sequence>
<dbReference type="SUPFAM" id="SSF50182">
    <property type="entry name" value="Sm-like ribonucleoproteins"/>
    <property type="match status" value="1"/>
</dbReference>
<feature type="compositionally biased region" description="Polar residues" evidence="7">
    <location>
        <begin position="848"/>
        <end position="868"/>
    </location>
</feature>
<feature type="transmembrane region" description="Helical" evidence="8">
    <location>
        <begin position="166"/>
        <end position="194"/>
    </location>
</feature>
<accession>A0A9P9AZC0</accession>
<dbReference type="OrthoDB" id="544685at2759"/>
<dbReference type="InterPro" id="IPR006685">
    <property type="entry name" value="MscS_channel_2nd"/>
</dbReference>
<evidence type="ECO:0000256" key="8">
    <source>
        <dbReference type="SAM" id="Phobius"/>
    </source>
</evidence>
<dbReference type="PANTHER" id="PTHR31323">
    <property type="entry name" value="MECHANOSENSITIVE ION CHANNEL PROTEIN MSY2"/>
    <property type="match status" value="1"/>
</dbReference>
<dbReference type="Pfam" id="PF00924">
    <property type="entry name" value="MS_channel_2nd"/>
    <property type="match status" value="1"/>
</dbReference>
<evidence type="ECO:0000256" key="6">
    <source>
        <dbReference type="PIRNR" id="PIRNR017209"/>
    </source>
</evidence>